<dbReference type="Gene3D" id="2.120.10.30">
    <property type="entry name" value="TolB, C-terminal domain"/>
    <property type="match status" value="1"/>
</dbReference>
<keyword evidence="1" id="KW-0378">Hydrolase</keyword>
<feature type="chain" id="PRO_5045598181" evidence="2">
    <location>
        <begin position="34"/>
        <end position="836"/>
    </location>
</feature>
<dbReference type="SUPFAM" id="SSF53474">
    <property type="entry name" value="alpha/beta-Hydrolases"/>
    <property type="match status" value="1"/>
</dbReference>
<comment type="caution">
    <text evidence="4">The sequence shown here is derived from an EMBL/GenBank/DDBJ whole genome shotgun (WGS) entry which is preliminary data.</text>
</comment>
<gene>
    <name evidence="4" type="ORF">H8K43_12870</name>
</gene>
<dbReference type="EMBL" id="JACOGD010000006">
    <property type="protein sequence ID" value="MBC3932573.1"/>
    <property type="molecule type" value="Genomic_DNA"/>
</dbReference>
<feature type="domain" description="Peptidase S9 prolyl oligopeptidase catalytic" evidence="3">
    <location>
        <begin position="673"/>
        <end position="826"/>
    </location>
</feature>
<organism evidence="4 5">
    <name type="scientific">Undibacterium curvum</name>
    <dbReference type="NCBI Taxonomy" id="2762294"/>
    <lineage>
        <taxon>Bacteria</taxon>
        <taxon>Pseudomonadati</taxon>
        <taxon>Pseudomonadota</taxon>
        <taxon>Betaproteobacteria</taxon>
        <taxon>Burkholderiales</taxon>
        <taxon>Oxalobacteraceae</taxon>
        <taxon>Undibacterium</taxon>
    </lineage>
</organism>
<dbReference type="PANTHER" id="PTHR42776:SF28">
    <property type="entry name" value="GLUTAMYL ENDOPEPTIDASE, CHLOROPLASTIC-RELATED"/>
    <property type="match status" value="1"/>
</dbReference>
<dbReference type="Pfam" id="PF00326">
    <property type="entry name" value="Peptidase_S9"/>
    <property type="match status" value="1"/>
</dbReference>
<evidence type="ECO:0000256" key="1">
    <source>
        <dbReference type="ARBA" id="ARBA00022801"/>
    </source>
</evidence>
<evidence type="ECO:0000256" key="2">
    <source>
        <dbReference type="SAM" id="SignalP"/>
    </source>
</evidence>
<evidence type="ECO:0000313" key="5">
    <source>
        <dbReference type="Proteomes" id="UP000654304"/>
    </source>
</evidence>
<dbReference type="Gene3D" id="3.40.50.1820">
    <property type="entry name" value="alpha/beta hydrolase"/>
    <property type="match status" value="1"/>
</dbReference>
<proteinExistence type="predicted"/>
<accession>A0ABR7A6P8</accession>
<keyword evidence="2" id="KW-0732">Signal</keyword>
<dbReference type="Proteomes" id="UP000654304">
    <property type="component" value="Unassembled WGS sequence"/>
</dbReference>
<dbReference type="InterPro" id="IPR011042">
    <property type="entry name" value="6-blade_b-propeller_TolB-like"/>
</dbReference>
<dbReference type="PANTHER" id="PTHR42776">
    <property type="entry name" value="SERINE PEPTIDASE S9 FAMILY MEMBER"/>
    <property type="match status" value="1"/>
</dbReference>
<dbReference type="InterPro" id="IPR001375">
    <property type="entry name" value="Peptidase_S9_cat"/>
</dbReference>
<reference evidence="4 5" key="1">
    <citation type="submission" date="2020-08" db="EMBL/GenBank/DDBJ databases">
        <title>Novel species isolated from subtropical streams in China.</title>
        <authorList>
            <person name="Lu H."/>
        </authorList>
    </citation>
    <scope>NUCLEOTIDE SEQUENCE [LARGE SCALE GENOMIC DNA]</scope>
    <source>
        <strain evidence="4 5">CY22W</strain>
    </source>
</reference>
<evidence type="ECO:0000313" key="4">
    <source>
        <dbReference type="EMBL" id="MBC3932573.1"/>
    </source>
</evidence>
<keyword evidence="5" id="KW-1185">Reference proteome</keyword>
<sequence length="836" mass="93478">MHLKNMNSAPLRPVMSALALLLCLTQPASMVQAANANGAARTSQNENGYHLPAPELQAIVDAPRGPLFKLGPQRKTALMVHLPGLPGIADVAQPELKLAGLRINPRTRAASHFDFGTSLSLLDVATGKSREVSGLPAKVRIAETLWSPDEQWVAFSRWVDDGVELWLLDVRRAQARRLMADKLNAVTSAGFSWTGSDELFVRLVPQNQKPLPPPSIVPAGPNMVESRAGKGAQNRTYPDMLKTPADSDMLDWQLQTQLGFVSIKGEVRRIGPVMTLSKANVSPDGSLILTTQLRRPYSTMLPMDRFGQLIELWDDEGRKVRTVAERPMRERIPSGNDAVQAGPRDFSWRTDKPASLTWLEAQGGGDPESHTKVHDVFMQQAAPFDHPPQKLMELGWRFSSVQWGNDNLALVTENWSKTRDTRTWRIRPGVADSKPELVFSRKTEDQYANPGNPVMTTNEMGRQVLRITADGRSIFLTGTGASTEGDRPFLDRLDLVSRQTTRLFRSHPPFYEEVVGILNDKGSQIILSRESNEERPNYYADDLGDHVPRRALTSFAHPYPQLKGVKKQQIRYEREDGVELTANLYLPPGYEPKRDGPRPTLIWAYPREFKTAEAASQVTGSPHRFNRISYNGPHVMLARGYVVVDGPGMPIIGEGKKEPNDSYLEQLKMNAEAVIDEVVKLGVTDRNRIAIGGHSYGAFMTANLLAHTRLFRAGIARSGAYNRTLTPFGFQSEDRNFWTAKKTYLEMSPFNFANQVKDPILFIHGEQDNNSGTFPMQSERMFQALQGLGIASRLVMLPNESHSYRARESILHMLWEQDRWLDMYVKNAKGEAGGKD</sequence>
<protein>
    <submittedName>
        <fullName evidence="4">S9 family peptidase</fullName>
    </submittedName>
</protein>
<name>A0ABR7A6P8_9BURK</name>
<evidence type="ECO:0000259" key="3">
    <source>
        <dbReference type="Pfam" id="PF00326"/>
    </source>
</evidence>
<dbReference type="InterPro" id="IPR029058">
    <property type="entry name" value="AB_hydrolase_fold"/>
</dbReference>
<dbReference type="SUPFAM" id="SSF82171">
    <property type="entry name" value="DPP6 N-terminal domain-like"/>
    <property type="match status" value="1"/>
</dbReference>
<feature type="signal peptide" evidence="2">
    <location>
        <begin position="1"/>
        <end position="33"/>
    </location>
</feature>